<dbReference type="InterPro" id="IPR012677">
    <property type="entry name" value="Nucleotide-bd_a/b_plait_sf"/>
</dbReference>
<dbReference type="Proteomes" id="UP000321518">
    <property type="component" value="Unassembled WGS sequence"/>
</dbReference>
<feature type="region of interest" description="Disordered" evidence="1">
    <location>
        <begin position="429"/>
        <end position="448"/>
    </location>
</feature>
<feature type="compositionally biased region" description="Polar residues" evidence="1">
    <location>
        <begin position="44"/>
        <end position="63"/>
    </location>
</feature>
<evidence type="ECO:0000313" key="3">
    <source>
        <dbReference type="Proteomes" id="UP000321518"/>
    </source>
</evidence>
<feature type="compositionally biased region" description="Pro residues" evidence="1">
    <location>
        <begin position="94"/>
        <end position="106"/>
    </location>
</feature>
<dbReference type="InterPro" id="IPR035979">
    <property type="entry name" value="RBD_domain_sf"/>
</dbReference>
<dbReference type="GO" id="GO:0003676">
    <property type="term" value="F:nucleic acid binding"/>
    <property type="evidence" value="ECO:0007669"/>
    <property type="project" value="InterPro"/>
</dbReference>
<dbReference type="OrthoDB" id="2528024at2759"/>
<gene>
    <name evidence="2" type="ORF">Rt10032_c12g4875</name>
</gene>
<dbReference type="EMBL" id="BJWK01000012">
    <property type="protein sequence ID" value="GEM10858.1"/>
    <property type="molecule type" value="Genomic_DNA"/>
</dbReference>
<sequence length="1209" mass="130389">MSCGPNYQQMLPSGLRWAGVEEDLVVRDERGEGQVQGSYHHPQPFQQYGSSPQHTSIPPTRRSSVGMVSLSPNFTSPDATSVSFNGTANFSRLPFPPSEHPLPPPDLSTVSPSSAAAETTSPNENSGPPPPHTEQPNVTEQQAAIPGVVLFHQPLLPTIPPPMPATSFGLARPPSLPQPLYAPVLTPWPPVPLRHIDTYLVGSHPYPQVYPAPGYPVLVPESMPSPLAPLTYPIGSESVAHVHSRVEPLPSQLEVAPIPVAHIPIPPPPPRAQPTEMVTGAAMYGSQTETTLGACMHPGCYAGVFCELSPCGCRLCRDHLGWVIRNVRTLDVEANRFIEPNEAKETKAKTKKVFRCVSCGAESSMAEPPARRTKTSSAQHVAGVSSGGMREDFRSFSIKYFSSAPTPYAPSVEEPAEDSTANGAYAAETGETGETGEPSPIRQSPGEVASPFGSMSSIIIPSYAEVGVSHQAQVPNHMLPATAPSVVPPVNAHTGLPPKPLVARPPLPPFPHDFRFPPASPLAHEKQSVKFATSAAPPQQAPPAIASSIELRGAAASITERPSSALPAPQPRMPEQLRAEGLEHGRRRSATSPPDLFILSPLEAKVTEMEQVDTPSSLISELAVSSIPPSVSTRQPVELPAAPLEVSSTPPQQPLFRHEQLPPQQISDYATGLPVMTRPSFPPGSVCVVPRSTSGPLPAAQQAATVPNFPVVTWTGGRQKGHSFHASNSVNMRMSEVRSARKIEALTGMRGVPPRPPYDTYPEADSVKLEKTRWPLVKVENIPFHTKKSEIEDWLPKDTLPPKDEVEMPIHLILHRATGRTLPHCYIETASIDEARTLIETKDKSLLGDRTVRVKWERPGELLRDLFGQDAYFRQPNVTPAAAPLPLLPPQGFNLPPQLISQNDLWSLVAYCERPIDWRERPVERPFYAIVSLIAKFPWSRKDVWDAELRDKLFHATLAIFNKAQECSTCDEGIGFNAICKSILHVAEHCPAFTAEQKKTLRASNHTSLDPSTANFPTIPSRLPPPRSMPLPRGGPMTPPLVARSLPFTLASKSDSPTHSGNSHTVSSLDFDAYPPSPPDQRAPTQPRGRHVSSSAGGNSPTEGTSAPVRHWRGVIGRGSGAWTSYTYKAPLSTQNGANGAKTVEALHQGGAPPRFLSSPTQLRGPPQLPDTPPASPQTDRRNANNVTQQHDATHSSYGGDNLVGWASG</sequence>
<feature type="compositionally biased region" description="Polar residues" evidence="1">
    <location>
        <begin position="1005"/>
        <end position="1018"/>
    </location>
</feature>
<name>A0A511KKF3_RHOTO</name>
<dbReference type="SUPFAM" id="SSF54928">
    <property type="entry name" value="RNA-binding domain, RBD"/>
    <property type="match status" value="1"/>
</dbReference>
<feature type="compositionally biased region" description="Polar residues" evidence="1">
    <location>
        <begin position="1092"/>
        <end position="1105"/>
    </location>
</feature>
<feature type="region of interest" description="Disordered" evidence="1">
    <location>
        <begin position="1005"/>
        <end position="1112"/>
    </location>
</feature>
<evidence type="ECO:0008006" key="4">
    <source>
        <dbReference type="Google" id="ProtNLM"/>
    </source>
</evidence>
<dbReference type="AlphaFoldDB" id="A0A511KKF3"/>
<evidence type="ECO:0000313" key="2">
    <source>
        <dbReference type="EMBL" id="GEM10858.1"/>
    </source>
</evidence>
<feature type="compositionally biased region" description="Low complexity" evidence="1">
    <location>
        <begin position="107"/>
        <end position="121"/>
    </location>
</feature>
<comment type="caution">
    <text evidence="2">The sequence shown here is derived from an EMBL/GenBank/DDBJ whole genome shotgun (WGS) entry which is preliminary data.</text>
</comment>
<feature type="compositionally biased region" description="Polar residues" evidence="1">
    <location>
        <begin position="1184"/>
        <end position="1199"/>
    </location>
</feature>
<evidence type="ECO:0000256" key="1">
    <source>
        <dbReference type="SAM" id="MobiDB-lite"/>
    </source>
</evidence>
<accession>A0A511KKF3</accession>
<reference evidence="2 3" key="1">
    <citation type="submission" date="2019-07" db="EMBL/GenBank/DDBJ databases">
        <title>Rhodotorula toruloides NBRC10032 genome sequencing.</title>
        <authorList>
            <person name="Shida Y."/>
            <person name="Takaku H."/>
            <person name="Ogasawara W."/>
            <person name="Mori K."/>
        </authorList>
    </citation>
    <scope>NUCLEOTIDE SEQUENCE [LARGE SCALE GENOMIC DNA]</scope>
    <source>
        <strain evidence="2 3">NBRC10032</strain>
    </source>
</reference>
<proteinExistence type="predicted"/>
<dbReference type="Gene3D" id="3.30.70.330">
    <property type="match status" value="1"/>
</dbReference>
<organism evidence="2 3">
    <name type="scientific">Rhodotorula toruloides</name>
    <name type="common">Yeast</name>
    <name type="synonym">Rhodosporidium toruloides</name>
    <dbReference type="NCBI Taxonomy" id="5286"/>
    <lineage>
        <taxon>Eukaryota</taxon>
        <taxon>Fungi</taxon>
        <taxon>Dikarya</taxon>
        <taxon>Basidiomycota</taxon>
        <taxon>Pucciniomycotina</taxon>
        <taxon>Microbotryomycetes</taxon>
        <taxon>Sporidiobolales</taxon>
        <taxon>Sporidiobolaceae</taxon>
        <taxon>Rhodotorula</taxon>
    </lineage>
</organism>
<feature type="region of interest" description="Disordered" evidence="1">
    <location>
        <begin position="92"/>
        <end position="138"/>
    </location>
</feature>
<feature type="region of interest" description="Disordered" evidence="1">
    <location>
        <begin position="515"/>
        <end position="541"/>
    </location>
</feature>
<feature type="compositionally biased region" description="Pro residues" evidence="1">
    <location>
        <begin position="1167"/>
        <end position="1176"/>
    </location>
</feature>
<feature type="region of interest" description="Disordered" evidence="1">
    <location>
        <begin position="29"/>
        <end position="72"/>
    </location>
</feature>
<feature type="region of interest" description="Disordered" evidence="1">
    <location>
        <begin position="1150"/>
        <end position="1209"/>
    </location>
</feature>
<feature type="compositionally biased region" description="Polar residues" evidence="1">
    <location>
        <begin position="1051"/>
        <end position="1068"/>
    </location>
</feature>
<protein>
    <recommendedName>
        <fullName evidence="4">RRM domain-containing protein</fullName>
    </recommendedName>
</protein>